<accession>A0AAD4BAQ3</accession>
<sequence>MPATSGVLIIHILISPPLRTLTTHVDPQSNHANYLHQSRHRAAPTRVLYLPYFPKYKYRL</sequence>
<reference evidence="2" key="2">
    <citation type="journal article" date="2020" name="Nat. Commun.">
        <title>Large-scale genome sequencing of mycorrhizal fungi provides insights into the early evolution of symbiotic traits.</title>
        <authorList>
            <person name="Miyauchi S."/>
            <person name="Kiss E."/>
            <person name="Kuo A."/>
            <person name="Drula E."/>
            <person name="Kohler A."/>
            <person name="Sanchez-Garcia M."/>
            <person name="Morin E."/>
            <person name="Andreopoulos B."/>
            <person name="Barry K.W."/>
            <person name="Bonito G."/>
            <person name="Buee M."/>
            <person name="Carver A."/>
            <person name="Chen C."/>
            <person name="Cichocki N."/>
            <person name="Clum A."/>
            <person name="Culley D."/>
            <person name="Crous P.W."/>
            <person name="Fauchery L."/>
            <person name="Girlanda M."/>
            <person name="Hayes R.D."/>
            <person name="Keri Z."/>
            <person name="LaButti K."/>
            <person name="Lipzen A."/>
            <person name="Lombard V."/>
            <person name="Magnuson J."/>
            <person name="Maillard F."/>
            <person name="Murat C."/>
            <person name="Nolan M."/>
            <person name="Ohm R.A."/>
            <person name="Pangilinan J."/>
            <person name="Pereira M.F."/>
            <person name="Perotto S."/>
            <person name="Peter M."/>
            <person name="Pfister S."/>
            <person name="Riley R."/>
            <person name="Sitrit Y."/>
            <person name="Stielow J.B."/>
            <person name="Szollosi G."/>
            <person name="Zifcakova L."/>
            <person name="Stursova M."/>
            <person name="Spatafora J.W."/>
            <person name="Tedersoo L."/>
            <person name="Vaario L.M."/>
            <person name="Yamada A."/>
            <person name="Yan M."/>
            <person name="Wang P."/>
            <person name="Xu J."/>
            <person name="Bruns T."/>
            <person name="Baldrian P."/>
            <person name="Vilgalys R."/>
            <person name="Dunand C."/>
            <person name="Henrissat B."/>
            <person name="Grigoriev I.V."/>
            <person name="Hibbett D."/>
            <person name="Nagy L.G."/>
            <person name="Martin F.M."/>
        </authorList>
    </citation>
    <scope>NUCLEOTIDE SEQUENCE</scope>
    <source>
        <strain evidence="2">BED1</strain>
    </source>
</reference>
<reference evidence="2" key="1">
    <citation type="submission" date="2019-10" db="EMBL/GenBank/DDBJ databases">
        <authorList>
            <consortium name="DOE Joint Genome Institute"/>
            <person name="Kuo A."/>
            <person name="Miyauchi S."/>
            <person name="Kiss E."/>
            <person name="Drula E."/>
            <person name="Kohler A."/>
            <person name="Sanchez-Garcia M."/>
            <person name="Andreopoulos B."/>
            <person name="Barry K.W."/>
            <person name="Bonito G."/>
            <person name="Buee M."/>
            <person name="Carver A."/>
            <person name="Chen C."/>
            <person name="Cichocki N."/>
            <person name="Clum A."/>
            <person name="Culley D."/>
            <person name="Crous P.W."/>
            <person name="Fauchery L."/>
            <person name="Girlanda M."/>
            <person name="Hayes R."/>
            <person name="Keri Z."/>
            <person name="LaButti K."/>
            <person name="Lipzen A."/>
            <person name="Lombard V."/>
            <person name="Magnuson J."/>
            <person name="Maillard F."/>
            <person name="Morin E."/>
            <person name="Murat C."/>
            <person name="Nolan M."/>
            <person name="Ohm R."/>
            <person name="Pangilinan J."/>
            <person name="Pereira M."/>
            <person name="Perotto S."/>
            <person name="Peter M."/>
            <person name="Riley R."/>
            <person name="Sitrit Y."/>
            <person name="Stielow B."/>
            <person name="Szollosi G."/>
            <person name="Zifcakova L."/>
            <person name="Stursova M."/>
            <person name="Spatafora J.W."/>
            <person name="Tedersoo L."/>
            <person name="Vaario L.-M."/>
            <person name="Yamada A."/>
            <person name="Yan M."/>
            <person name="Wang P."/>
            <person name="Xu J."/>
            <person name="Bruns T."/>
            <person name="Baldrian P."/>
            <person name="Vilgalys R."/>
            <person name="Henrissat B."/>
            <person name="Grigoriev I.V."/>
            <person name="Hibbett D."/>
            <person name="Nagy L.G."/>
            <person name="Martin F.M."/>
        </authorList>
    </citation>
    <scope>NUCLEOTIDE SEQUENCE</scope>
    <source>
        <strain evidence="2">BED1</strain>
    </source>
</reference>
<evidence type="ECO:0000256" key="1">
    <source>
        <dbReference type="SAM" id="SignalP"/>
    </source>
</evidence>
<feature type="signal peptide" evidence="1">
    <location>
        <begin position="1"/>
        <end position="22"/>
    </location>
</feature>
<dbReference type="AlphaFoldDB" id="A0AAD4BAQ3"/>
<gene>
    <name evidence="2" type="ORF">L210DRAFT_2779969</name>
</gene>
<protein>
    <recommendedName>
        <fullName evidence="4">Secreted protein</fullName>
    </recommendedName>
</protein>
<organism evidence="2 3">
    <name type="scientific">Boletus edulis BED1</name>
    <dbReference type="NCBI Taxonomy" id="1328754"/>
    <lineage>
        <taxon>Eukaryota</taxon>
        <taxon>Fungi</taxon>
        <taxon>Dikarya</taxon>
        <taxon>Basidiomycota</taxon>
        <taxon>Agaricomycotina</taxon>
        <taxon>Agaricomycetes</taxon>
        <taxon>Agaricomycetidae</taxon>
        <taxon>Boletales</taxon>
        <taxon>Boletineae</taxon>
        <taxon>Boletaceae</taxon>
        <taxon>Boletoideae</taxon>
        <taxon>Boletus</taxon>
    </lineage>
</organism>
<evidence type="ECO:0000313" key="2">
    <source>
        <dbReference type="EMBL" id="KAF8414964.1"/>
    </source>
</evidence>
<feature type="chain" id="PRO_5042270569" description="Secreted protein" evidence="1">
    <location>
        <begin position="23"/>
        <end position="60"/>
    </location>
</feature>
<name>A0AAD4BAQ3_BOLED</name>
<evidence type="ECO:0008006" key="4">
    <source>
        <dbReference type="Google" id="ProtNLM"/>
    </source>
</evidence>
<dbReference type="Proteomes" id="UP001194468">
    <property type="component" value="Unassembled WGS sequence"/>
</dbReference>
<keyword evidence="1" id="KW-0732">Signal</keyword>
<keyword evidence="3" id="KW-1185">Reference proteome</keyword>
<dbReference type="EMBL" id="WHUW01000396">
    <property type="protein sequence ID" value="KAF8414964.1"/>
    <property type="molecule type" value="Genomic_DNA"/>
</dbReference>
<evidence type="ECO:0000313" key="3">
    <source>
        <dbReference type="Proteomes" id="UP001194468"/>
    </source>
</evidence>
<proteinExistence type="predicted"/>
<comment type="caution">
    <text evidence="2">The sequence shown here is derived from an EMBL/GenBank/DDBJ whole genome shotgun (WGS) entry which is preliminary data.</text>
</comment>